<evidence type="ECO:0000313" key="1">
    <source>
        <dbReference type="EMBL" id="URZ09883.1"/>
    </source>
</evidence>
<dbReference type="Pfam" id="PF00403">
    <property type="entry name" value="HMA"/>
    <property type="match status" value="1"/>
</dbReference>
<dbReference type="SUPFAM" id="SSF55008">
    <property type="entry name" value="HMA, heavy metal-associated domain"/>
    <property type="match status" value="1"/>
</dbReference>
<organism evidence="1 2">
    <name type="scientific">Clostridium felsineum</name>
    <dbReference type="NCBI Taxonomy" id="36839"/>
    <lineage>
        <taxon>Bacteria</taxon>
        <taxon>Bacillati</taxon>
        <taxon>Bacillota</taxon>
        <taxon>Clostridia</taxon>
        <taxon>Eubacteriales</taxon>
        <taxon>Clostridiaceae</taxon>
        <taxon>Clostridium</taxon>
    </lineage>
</organism>
<accession>A0A1S8LPP5</accession>
<dbReference type="PROSITE" id="PS50846">
    <property type="entry name" value="HMA_2"/>
    <property type="match status" value="1"/>
</dbReference>
<evidence type="ECO:0000313" key="2">
    <source>
        <dbReference type="Proteomes" id="UP000190951"/>
    </source>
</evidence>
<dbReference type="KEGG" id="crw:CROST_005910"/>
<dbReference type="AlphaFoldDB" id="A0A1S8LPP5"/>
<dbReference type="InterPro" id="IPR036163">
    <property type="entry name" value="HMA_dom_sf"/>
</dbReference>
<name>A0A1S8LPP5_9CLOT</name>
<dbReference type="Proteomes" id="UP000190951">
    <property type="component" value="Chromosome"/>
</dbReference>
<reference evidence="1 2" key="1">
    <citation type="submission" date="2022-04" db="EMBL/GenBank/DDBJ databases">
        <title>Genome sequence of C. roseum typestrain.</title>
        <authorList>
            <person name="Poehlein A."/>
            <person name="Schoch T."/>
            <person name="Duerre P."/>
            <person name="Daniel R."/>
        </authorList>
    </citation>
    <scope>NUCLEOTIDE SEQUENCE [LARGE SCALE GENOMIC DNA]</scope>
    <source>
        <strain evidence="1 2">DSM 7320</strain>
    </source>
</reference>
<dbReference type="GO" id="GO:0046872">
    <property type="term" value="F:metal ion binding"/>
    <property type="evidence" value="ECO:0007669"/>
    <property type="project" value="InterPro"/>
</dbReference>
<sequence length="67" mass="7681">MKTVLKISNMVTSNDISKVRSSISRNEGVIAFYIDKDKLEVEVIYDERLLKVDDMVDSIEKLGYIIV</sequence>
<dbReference type="STRING" id="84029.CROST_01930"/>
<keyword evidence="2" id="KW-1185">Reference proteome</keyword>
<protein>
    <submittedName>
        <fullName evidence="1">Uncharacterized protein</fullName>
    </submittedName>
</protein>
<dbReference type="RefSeq" id="WP_077835984.1">
    <property type="nucleotide sequence ID" value="NZ_CP096983.1"/>
</dbReference>
<gene>
    <name evidence="1" type="ORF">CROST_005910</name>
</gene>
<dbReference type="EMBL" id="CP096983">
    <property type="protein sequence ID" value="URZ09883.1"/>
    <property type="molecule type" value="Genomic_DNA"/>
</dbReference>
<proteinExistence type="predicted"/>
<dbReference type="InterPro" id="IPR006121">
    <property type="entry name" value="HMA_dom"/>
</dbReference>
<dbReference type="Gene3D" id="3.30.70.100">
    <property type="match status" value="1"/>
</dbReference>